<dbReference type="AlphaFoldDB" id="A0AA38LVY2"/>
<evidence type="ECO:0000256" key="1">
    <source>
        <dbReference type="SAM" id="SignalP"/>
    </source>
</evidence>
<reference evidence="2" key="1">
    <citation type="journal article" date="2022" name="G3 (Bethesda)">
        <title>High quality genome of the basidiomycete yeast Dioszegia hungarica PDD-24b-2 isolated from cloud water.</title>
        <authorList>
            <person name="Jarrige D."/>
            <person name="Haridas S."/>
            <person name="Bleykasten-Grosshans C."/>
            <person name="Joly M."/>
            <person name="Nadalig T."/>
            <person name="Sancelme M."/>
            <person name="Vuilleumier S."/>
            <person name="Grigoriev I.V."/>
            <person name="Amato P."/>
            <person name="Bringel F."/>
        </authorList>
    </citation>
    <scope>NUCLEOTIDE SEQUENCE</scope>
    <source>
        <strain evidence="2">PDD-24b-2</strain>
    </source>
</reference>
<dbReference type="GeneID" id="77731081"/>
<keyword evidence="3" id="KW-1185">Reference proteome</keyword>
<dbReference type="InterPro" id="IPR038955">
    <property type="entry name" value="PriA/CPL1_fungi"/>
</dbReference>
<evidence type="ECO:0000313" key="3">
    <source>
        <dbReference type="Proteomes" id="UP001164286"/>
    </source>
</evidence>
<name>A0AA38LVY2_9TREE</name>
<organism evidence="2 3">
    <name type="scientific">Dioszegia hungarica</name>
    <dbReference type="NCBI Taxonomy" id="4972"/>
    <lineage>
        <taxon>Eukaryota</taxon>
        <taxon>Fungi</taxon>
        <taxon>Dikarya</taxon>
        <taxon>Basidiomycota</taxon>
        <taxon>Agaricomycotina</taxon>
        <taxon>Tremellomycetes</taxon>
        <taxon>Tremellales</taxon>
        <taxon>Bulleribasidiaceae</taxon>
        <taxon>Dioszegia</taxon>
    </lineage>
</organism>
<gene>
    <name evidence="2" type="ORF">MKK02DRAFT_42185</name>
</gene>
<dbReference type="RefSeq" id="XP_052947592.1">
    <property type="nucleotide sequence ID" value="XM_053091876.1"/>
</dbReference>
<dbReference type="PANTHER" id="PTHR35192">
    <property type="entry name" value="PROTEIN, PUTATIVE-RELATED"/>
    <property type="match status" value="1"/>
</dbReference>
<comment type="caution">
    <text evidence="2">The sequence shown here is derived from an EMBL/GenBank/DDBJ whole genome shotgun (WGS) entry which is preliminary data.</text>
</comment>
<keyword evidence="1" id="KW-0732">Signal</keyword>
<accession>A0AA38LVY2</accession>
<evidence type="ECO:0008006" key="4">
    <source>
        <dbReference type="Google" id="ProtNLM"/>
    </source>
</evidence>
<dbReference type="Proteomes" id="UP001164286">
    <property type="component" value="Unassembled WGS sequence"/>
</dbReference>
<protein>
    <recommendedName>
        <fullName evidence="4">WSC domain-containing protein</fullName>
    </recommendedName>
</protein>
<feature type="chain" id="PRO_5041301372" description="WSC domain-containing protein" evidence="1">
    <location>
        <begin position="20"/>
        <end position="264"/>
    </location>
</feature>
<dbReference type="EMBL" id="JAKWFO010000003">
    <property type="protein sequence ID" value="KAI9637815.1"/>
    <property type="molecule type" value="Genomic_DNA"/>
</dbReference>
<evidence type="ECO:0000313" key="2">
    <source>
        <dbReference type="EMBL" id="KAI9637815.1"/>
    </source>
</evidence>
<feature type="signal peptide" evidence="1">
    <location>
        <begin position="1"/>
        <end position="19"/>
    </location>
</feature>
<dbReference type="PANTHER" id="PTHR35192:SF2">
    <property type="entry name" value="APPLE DOMAIN-CONTAINING PROTEIN"/>
    <property type="match status" value="1"/>
</dbReference>
<sequence length="264" mass="27729">MFVLSYLPFAIASLSSAIAYSGGNGQSAYVGCVDASYQPTSAFTENVGAKGIVSAVDCAAACFADSYTYSFFGDSGGALKCLCSNTIPPTSAVRTAGGSTASETSGQCDASQLPAIRTATCSSSLFIGSTQGVEQCFQRCPGATRISIDLSNYFCRCASHNQAKAVDESQRTVCASGRYHVYNRANANTNLGPSAGGMVRRRLRERMYQAAMREQAFCPKGLRACKIQGTSGYECIDVASELESCGGCMHGDFNADEDISKGQE</sequence>
<proteinExistence type="predicted"/>